<feature type="binding site" evidence="7">
    <location>
        <position position="521"/>
    </location>
    <ligand>
        <name>substrate</name>
    </ligand>
</feature>
<dbReference type="Gene3D" id="3.20.20.70">
    <property type="entry name" value="Aldolase class I"/>
    <property type="match status" value="1"/>
</dbReference>
<evidence type="ECO:0000256" key="4">
    <source>
        <dbReference type="ARBA" id="ARBA00023295"/>
    </source>
</evidence>
<feature type="binding site" evidence="7">
    <location>
        <position position="425"/>
    </location>
    <ligand>
        <name>substrate</name>
    </ligand>
</feature>
<sequence length="700" mass="76690">MTAVELSGDGTTVAIHTLATTYALRLDPEAGSVRPMHWGARIGVDALAAVPARPSPHPDTFEAPWDAAEDYPVQGGRAFGPAALGCWFPDGSTGLELRIVSHHATADQFTVSLADRHQPLAVDLHYRPAPGTDVIERWAVVRHTGDAGNAAGTGAVVLHRHDSGAWCVPPRDDYRMSHVTGAWSAEGRLHRTQLPTAETHLTSRRGVTGHHANPWIMIDDGTAEEQRGEVWSMALATSGSWRLVASRTHAGRCAVAGGAGHDGVRHELRPGESLTTPLFAGLYTSGGFGAASRAWHTYQRREVLPHPGELRPVLYNSWEATTFDVTAEGQLALARLAADLGVEMFVVDDGWFGGRTSDRAGLGDWFANPHRFPNGLRPLADEIRGLGMDFGLWVEPEMTNPDSDLYRSHPEWVHHTPGHRRTELRHQLVLDFGRPDVREWAARWLDQLVRDTAAGFLKWDFNRPLTEAADPAWTQHAAGLYEVIDRLRAAHPDLRIESCAGGGGRIDLGILRRTDQCWTSDNTDAVDRLEIQHGHAQVYAPATMVAWVTDSPNPLTGREVPLRFRFHVAMTGVLGIGGDLTRWSPGELAEAREMVAVYRDIREVVQHGDLYRLRPPHSATSALQYVRENRIAVFTFRVDADFAPGLQSLPLTALDPQAVYRDEDTGATYPASLLSGPGLPVTLPDGAHASSLIRLHRVVD</sequence>
<feature type="binding site" evidence="7">
    <location>
        <begin position="348"/>
        <end position="349"/>
    </location>
    <ligand>
        <name>substrate</name>
    </ligand>
</feature>
<dbReference type="AlphaFoldDB" id="A0A4Q7ZRV8"/>
<dbReference type="Proteomes" id="UP000292564">
    <property type="component" value="Unassembled WGS sequence"/>
</dbReference>
<organism evidence="10 11">
    <name type="scientific">Krasilnikovia cinnamomea</name>
    <dbReference type="NCBI Taxonomy" id="349313"/>
    <lineage>
        <taxon>Bacteria</taxon>
        <taxon>Bacillati</taxon>
        <taxon>Actinomycetota</taxon>
        <taxon>Actinomycetes</taxon>
        <taxon>Micromonosporales</taxon>
        <taxon>Micromonosporaceae</taxon>
        <taxon>Krasilnikovia</taxon>
    </lineage>
</organism>
<dbReference type="CDD" id="cd14791">
    <property type="entry name" value="GH36"/>
    <property type="match status" value="1"/>
</dbReference>
<feature type="binding site" evidence="7">
    <location>
        <begin position="458"/>
        <end position="462"/>
    </location>
    <ligand>
        <name>substrate</name>
    </ligand>
</feature>
<feature type="binding site" evidence="7">
    <location>
        <position position="499"/>
    </location>
    <ligand>
        <name>substrate</name>
    </ligand>
</feature>
<dbReference type="InterPro" id="IPR017853">
    <property type="entry name" value="GH"/>
</dbReference>
<protein>
    <recommendedName>
        <fullName evidence="2 5">Alpha-galactosidase</fullName>
        <ecNumber evidence="2 5">3.2.1.22</ecNumber>
    </recommendedName>
</protein>
<evidence type="ECO:0000256" key="3">
    <source>
        <dbReference type="ARBA" id="ARBA00022801"/>
    </source>
</evidence>
<proteinExistence type="inferred from homology"/>
<dbReference type="EC" id="3.2.1.22" evidence="2 5"/>
<evidence type="ECO:0000259" key="8">
    <source>
        <dbReference type="Pfam" id="PF16874"/>
    </source>
</evidence>
<feature type="active site" description="Proton donor" evidence="6">
    <location>
        <position position="521"/>
    </location>
</feature>
<reference evidence="10 11" key="1">
    <citation type="submission" date="2019-02" db="EMBL/GenBank/DDBJ databases">
        <title>Sequencing the genomes of 1000 actinobacteria strains.</title>
        <authorList>
            <person name="Klenk H.-P."/>
        </authorList>
    </citation>
    <scope>NUCLEOTIDE SEQUENCE [LARGE SCALE GENOMIC DNA]</scope>
    <source>
        <strain evidence="10 11">DSM 45162</strain>
    </source>
</reference>
<evidence type="ECO:0000256" key="5">
    <source>
        <dbReference type="PIRNR" id="PIRNR005536"/>
    </source>
</evidence>
<dbReference type="Pfam" id="PF16874">
    <property type="entry name" value="Glyco_hydro_36C"/>
    <property type="match status" value="1"/>
</dbReference>
<dbReference type="InterPro" id="IPR013785">
    <property type="entry name" value="Aldolase_TIM"/>
</dbReference>
<feature type="binding site" evidence="7">
    <location>
        <position position="183"/>
    </location>
    <ligand>
        <name>substrate</name>
    </ligand>
</feature>
<dbReference type="GO" id="GO:0016052">
    <property type="term" value="P:carbohydrate catabolic process"/>
    <property type="evidence" value="ECO:0007669"/>
    <property type="project" value="InterPro"/>
</dbReference>
<keyword evidence="11" id="KW-1185">Reference proteome</keyword>
<evidence type="ECO:0000256" key="2">
    <source>
        <dbReference type="ARBA" id="ARBA00012755"/>
    </source>
</evidence>
<dbReference type="InterPro" id="IPR013780">
    <property type="entry name" value="Glyco_hydro_b"/>
</dbReference>
<keyword evidence="4 5" id="KW-0326">Glycosidase</keyword>
<dbReference type="InterPro" id="IPR050985">
    <property type="entry name" value="Alpha-glycosidase_related"/>
</dbReference>
<dbReference type="SUPFAM" id="SSF51445">
    <property type="entry name" value="(Trans)glycosidases"/>
    <property type="match status" value="1"/>
</dbReference>
<dbReference type="InterPro" id="IPR031704">
    <property type="entry name" value="Glyco_hydro_36_N"/>
</dbReference>
<dbReference type="FunFam" id="3.20.20.70:FF:000118">
    <property type="entry name" value="Alpha-galactosidase"/>
    <property type="match status" value="1"/>
</dbReference>
<dbReference type="Gene3D" id="2.60.40.1180">
    <property type="entry name" value="Golgi alpha-mannosidase II"/>
    <property type="match status" value="1"/>
</dbReference>
<dbReference type="PRINTS" id="PR00743">
    <property type="entry name" value="GLHYDRLASE36"/>
</dbReference>
<feature type="domain" description="Glycosyl hydrolase family 36 C-terminal" evidence="8">
    <location>
        <begin position="621"/>
        <end position="695"/>
    </location>
</feature>
<dbReference type="InterPro" id="IPR038417">
    <property type="entry name" value="Alpga-gal_N_sf"/>
</dbReference>
<dbReference type="PIRSF" id="PIRSF005536">
    <property type="entry name" value="Agal"/>
    <property type="match status" value="1"/>
</dbReference>
<name>A0A4Q7ZRV8_9ACTN</name>
<comment type="caution">
    <text evidence="10">The sequence shown here is derived from an EMBL/GenBank/DDBJ whole genome shotgun (WGS) entry which is preliminary data.</text>
</comment>
<dbReference type="GO" id="GO:0004557">
    <property type="term" value="F:alpha-galactosidase activity"/>
    <property type="evidence" value="ECO:0007669"/>
    <property type="project" value="UniProtKB-UniRule"/>
</dbReference>
<dbReference type="Gene3D" id="2.70.98.60">
    <property type="entry name" value="alpha-galactosidase from lactobacil brevis"/>
    <property type="match status" value="1"/>
</dbReference>
<dbReference type="InterPro" id="IPR002252">
    <property type="entry name" value="Glyco_hydro_36"/>
</dbReference>
<dbReference type="RefSeq" id="WP_242625099.1">
    <property type="nucleotide sequence ID" value="NZ_SHKY01000001.1"/>
</dbReference>
<dbReference type="Pfam" id="PF02065">
    <property type="entry name" value="Melibiase"/>
    <property type="match status" value="1"/>
</dbReference>
<gene>
    <name evidence="10" type="ORF">EV385_5503</name>
</gene>
<feature type="domain" description="Glycosyl hydrolase family 36 N-terminal" evidence="9">
    <location>
        <begin position="33"/>
        <end position="265"/>
    </location>
</feature>
<comment type="catalytic activity">
    <reaction evidence="1 5">
        <text>Hydrolysis of terminal, non-reducing alpha-D-galactose residues in alpha-D-galactosides, including galactose oligosaccharides, galactomannans and galactolipids.</text>
        <dbReference type="EC" id="3.2.1.22"/>
    </reaction>
</comment>
<evidence type="ECO:0000313" key="11">
    <source>
        <dbReference type="Proteomes" id="UP000292564"/>
    </source>
</evidence>
<feature type="active site" description="Nucleophile" evidence="6">
    <location>
        <position position="460"/>
    </location>
</feature>
<accession>A0A4Q7ZRV8</accession>
<evidence type="ECO:0000259" key="9">
    <source>
        <dbReference type="Pfam" id="PF16875"/>
    </source>
</evidence>
<evidence type="ECO:0000256" key="7">
    <source>
        <dbReference type="PIRSR" id="PIRSR005536-2"/>
    </source>
</evidence>
<dbReference type="InterPro" id="IPR031705">
    <property type="entry name" value="Glyco_hydro_36_C"/>
</dbReference>
<evidence type="ECO:0000313" key="10">
    <source>
        <dbReference type="EMBL" id="RZU53574.1"/>
    </source>
</evidence>
<evidence type="ECO:0000256" key="6">
    <source>
        <dbReference type="PIRSR" id="PIRSR005536-1"/>
    </source>
</evidence>
<dbReference type="EMBL" id="SHKY01000001">
    <property type="protein sequence ID" value="RZU53574.1"/>
    <property type="molecule type" value="Genomic_DNA"/>
</dbReference>
<dbReference type="PANTHER" id="PTHR43053">
    <property type="entry name" value="GLYCOSIDASE FAMILY 31"/>
    <property type="match status" value="1"/>
</dbReference>
<keyword evidence="3 5" id="KW-0378">Hydrolase</keyword>
<dbReference type="PANTHER" id="PTHR43053:SF3">
    <property type="entry name" value="ALPHA-GALACTOSIDASE C-RELATED"/>
    <property type="match status" value="1"/>
</dbReference>
<comment type="similarity">
    <text evidence="5">Belongs to the glycosyl hydrolase.</text>
</comment>
<dbReference type="Pfam" id="PF16875">
    <property type="entry name" value="Glyco_hydro_36N"/>
    <property type="match status" value="1"/>
</dbReference>
<evidence type="ECO:0000256" key="1">
    <source>
        <dbReference type="ARBA" id="ARBA00001255"/>
    </source>
</evidence>